<reference evidence="1" key="1">
    <citation type="submission" date="2023-04" db="EMBL/GenBank/DDBJ databases">
        <title>Complete genomes of S. dygalactiae subsp equisimilis isolates causing bacteremia in cancer patients.</title>
        <authorList>
            <person name="Anand S."/>
            <person name="Arias J."/>
            <person name="Delafuente J."/>
            <person name="Elgamal H."/>
            <person name="Prevost T."/>
            <person name="Liu X."/>
            <person name="Kalia A."/>
        </authorList>
    </citation>
    <scope>NUCLEOTIDE SEQUENCE</scope>
    <source>
        <strain evidence="1">UT_120444</strain>
    </source>
</reference>
<dbReference type="RefSeq" id="WP_015016729.1">
    <property type="nucleotide sequence ID" value="NZ_BLBI01000012.1"/>
</dbReference>
<dbReference type="EC" id="3.1.3.-" evidence="1"/>
<dbReference type="NCBIfam" id="TIGR01484">
    <property type="entry name" value="HAD-SF-IIB"/>
    <property type="match status" value="1"/>
</dbReference>
<dbReference type="GO" id="GO:0000287">
    <property type="term" value="F:magnesium ion binding"/>
    <property type="evidence" value="ECO:0007669"/>
    <property type="project" value="TreeGrafter"/>
</dbReference>
<organism evidence="1 2">
    <name type="scientific">Streptococcus dysgalactiae subsp. equisimilis</name>
    <name type="common">Streptococcus equisimilis</name>
    <dbReference type="NCBI Taxonomy" id="119602"/>
    <lineage>
        <taxon>Bacteria</taxon>
        <taxon>Bacillati</taxon>
        <taxon>Bacillota</taxon>
        <taxon>Bacilli</taxon>
        <taxon>Lactobacillales</taxon>
        <taxon>Streptococcaceae</taxon>
        <taxon>Streptococcus</taxon>
    </lineage>
</organism>
<name>A0AB38Y200_STREQ</name>
<gene>
    <name evidence="1" type="ORF">OPT59_02475</name>
</gene>
<dbReference type="Proteomes" id="UP001237475">
    <property type="component" value="Chromosome"/>
</dbReference>
<dbReference type="PANTHER" id="PTHR10000:SF8">
    <property type="entry name" value="HAD SUPERFAMILY HYDROLASE-LIKE, TYPE 3"/>
    <property type="match status" value="1"/>
</dbReference>
<dbReference type="GO" id="GO:0005829">
    <property type="term" value="C:cytosol"/>
    <property type="evidence" value="ECO:0007669"/>
    <property type="project" value="TreeGrafter"/>
</dbReference>
<dbReference type="InterPro" id="IPR006379">
    <property type="entry name" value="HAD-SF_hydro_IIB"/>
</dbReference>
<dbReference type="GO" id="GO:0016791">
    <property type="term" value="F:phosphatase activity"/>
    <property type="evidence" value="ECO:0007669"/>
    <property type="project" value="TreeGrafter"/>
</dbReference>
<accession>A0AB38Y200</accession>
<evidence type="ECO:0000313" key="2">
    <source>
        <dbReference type="Proteomes" id="UP001237475"/>
    </source>
</evidence>
<dbReference type="InterPro" id="IPR000150">
    <property type="entry name" value="Cof"/>
</dbReference>
<dbReference type="PROSITE" id="PS01229">
    <property type="entry name" value="COF_2"/>
    <property type="match status" value="1"/>
</dbReference>
<dbReference type="Gene3D" id="3.30.1240.10">
    <property type="match status" value="1"/>
</dbReference>
<keyword evidence="1" id="KW-0378">Hydrolase</keyword>
<dbReference type="InterPro" id="IPR036412">
    <property type="entry name" value="HAD-like_sf"/>
</dbReference>
<protein>
    <submittedName>
        <fullName evidence="1">HAD family hydrolase</fullName>
        <ecNumber evidence="1">3.1.3.-</ecNumber>
    </submittedName>
</protein>
<dbReference type="EMBL" id="CP125360">
    <property type="protein sequence ID" value="WHM79584.1"/>
    <property type="molecule type" value="Genomic_DNA"/>
</dbReference>
<evidence type="ECO:0000313" key="1">
    <source>
        <dbReference type="EMBL" id="WHM79584.1"/>
    </source>
</evidence>
<dbReference type="Gene3D" id="3.40.50.1000">
    <property type="entry name" value="HAD superfamily/HAD-like"/>
    <property type="match status" value="1"/>
</dbReference>
<dbReference type="AlphaFoldDB" id="A0AB38Y200"/>
<dbReference type="InterPro" id="IPR023214">
    <property type="entry name" value="HAD_sf"/>
</dbReference>
<dbReference type="Pfam" id="PF08282">
    <property type="entry name" value="Hydrolase_3"/>
    <property type="match status" value="1"/>
</dbReference>
<dbReference type="NCBIfam" id="TIGR00099">
    <property type="entry name" value="Cof-subfamily"/>
    <property type="match status" value="1"/>
</dbReference>
<proteinExistence type="predicted"/>
<dbReference type="PANTHER" id="PTHR10000">
    <property type="entry name" value="PHOSPHOSERINE PHOSPHATASE"/>
    <property type="match status" value="1"/>
</dbReference>
<sequence length="270" mass="30231">MMQKHLFLDMDGTLLDRRGRVSLSNAAGIKKAQLPITLVSARAPIEMKEAIDALDLAGPQIGFNGGLIYQYHQNQLETIAELPLPKQAGQLLINHIQQTYPELSQSYYYKDKWLSFKKDDGIDYESQLTLLEPELVSLSSYLSPTEPLFKIMLITFDDLEIQNLKENLLQLQLEGVSIQQSGSYYLEITHQEAVKSRGIDYIMTALKLPKEATVAFGDGHNDLPMFAKVGTSIAMANAHLDVLRQATFVTTTNDKDGVAHGIWKYVKGNQ</sequence>
<dbReference type="SUPFAM" id="SSF56784">
    <property type="entry name" value="HAD-like"/>
    <property type="match status" value="1"/>
</dbReference>